<protein>
    <submittedName>
        <fullName evidence="6">Polysaccharide export protein</fullName>
    </submittedName>
</protein>
<proteinExistence type="predicted"/>
<evidence type="ECO:0000256" key="3">
    <source>
        <dbReference type="SAM" id="Phobius"/>
    </source>
</evidence>
<dbReference type="PANTHER" id="PTHR33619">
    <property type="entry name" value="POLYSACCHARIDE EXPORT PROTEIN GFCE-RELATED"/>
    <property type="match status" value="1"/>
</dbReference>
<dbReference type="InterPro" id="IPR003715">
    <property type="entry name" value="Poly_export_N"/>
</dbReference>
<gene>
    <name evidence="6" type="ORF">SAMN00120144_4030</name>
</gene>
<sequence>MVYLNDLKGSTEYKTQILNRAPLRLQPGDLLAVSVSSLSPESSILFNNGVLAPPSTANSTDATTVDNAVSNNRQNEGYSIDNEGYITYPVLGRVKLGGLTKEEAIQTMTAAVKKYIKRPIVDIRLLNFRITVLGEVTRPASFTVPQENINVLEALGLAGDMTEYGKRESVLVIREKAGERVSMRLNLHKKEVFDSPYFYLQQNDIVYVEPDNRVKTAQTNPNNRFIAIWGAVISTLGYAIIAIALR</sequence>
<dbReference type="STRING" id="645990.SAMN00120144_4030"/>
<evidence type="ECO:0000313" key="7">
    <source>
        <dbReference type="Proteomes" id="UP000192266"/>
    </source>
</evidence>
<organism evidence="6 7">
    <name type="scientific">Hymenobacter roseosalivarius DSM 11622</name>
    <dbReference type="NCBI Taxonomy" id="645990"/>
    <lineage>
        <taxon>Bacteria</taxon>
        <taxon>Pseudomonadati</taxon>
        <taxon>Bacteroidota</taxon>
        <taxon>Cytophagia</taxon>
        <taxon>Cytophagales</taxon>
        <taxon>Hymenobacteraceae</taxon>
        <taxon>Hymenobacter</taxon>
    </lineage>
</organism>
<keyword evidence="3" id="KW-0472">Membrane</keyword>
<keyword evidence="7" id="KW-1185">Reference proteome</keyword>
<dbReference type="InterPro" id="IPR019554">
    <property type="entry name" value="Soluble_ligand-bd"/>
</dbReference>
<accession>A0A1W1W4R9</accession>
<evidence type="ECO:0000259" key="4">
    <source>
        <dbReference type="Pfam" id="PF02563"/>
    </source>
</evidence>
<keyword evidence="3" id="KW-1133">Transmembrane helix</keyword>
<dbReference type="Gene3D" id="3.30.1950.10">
    <property type="entry name" value="wza like domain"/>
    <property type="match status" value="1"/>
</dbReference>
<evidence type="ECO:0000256" key="1">
    <source>
        <dbReference type="ARBA" id="ARBA00022729"/>
    </source>
</evidence>
<evidence type="ECO:0000259" key="5">
    <source>
        <dbReference type="Pfam" id="PF10531"/>
    </source>
</evidence>
<dbReference type="AlphaFoldDB" id="A0A1W1W4R9"/>
<dbReference type="Pfam" id="PF02563">
    <property type="entry name" value="Poly_export"/>
    <property type="match status" value="1"/>
</dbReference>
<feature type="region of interest" description="Disordered" evidence="2">
    <location>
        <begin position="56"/>
        <end position="76"/>
    </location>
</feature>
<feature type="transmembrane region" description="Helical" evidence="3">
    <location>
        <begin position="225"/>
        <end position="245"/>
    </location>
</feature>
<feature type="domain" description="Soluble ligand binding" evidence="5">
    <location>
        <begin position="130"/>
        <end position="180"/>
    </location>
</feature>
<dbReference type="Gene3D" id="3.10.560.10">
    <property type="entry name" value="Outer membrane lipoprotein wza domain like"/>
    <property type="match status" value="1"/>
</dbReference>
<reference evidence="6 7" key="1">
    <citation type="submission" date="2017-04" db="EMBL/GenBank/DDBJ databases">
        <authorList>
            <person name="Afonso C.L."/>
            <person name="Miller P.J."/>
            <person name="Scott M.A."/>
            <person name="Spackman E."/>
            <person name="Goraichik I."/>
            <person name="Dimitrov K.M."/>
            <person name="Suarez D.L."/>
            <person name="Swayne D.E."/>
        </authorList>
    </citation>
    <scope>NUCLEOTIDE SEQUENCE [LARGE SCALE GENOMIC DNA]</scope>
    <source>
        <strain evidence="6 7">DSM 11622</strain>
    </source>
</reference>
<feature type="domain" description="Polysaccharide export protein N-terminal" evidence="4">
    <location>
        <begin position="22"/>
        <end position="125"/>
    </location>
</feature>
<dbReference type="GO" id="GO:0015159">
    <property type="term" value="F:polysaccharide transmembrane transporter activity"/>
    <property type="evidence" value="ECO:0007669"/>
    <property type="project" value="InterPro"/>
</dbReference>
<dbReference type="EMBL" id="FWWW01000111">
    <property type="protein sequence ID" value="SMC00617.1"/>
    <property type="molecule type" value="Genomic_DNA"/>
</dbReference>
<dbReference type="Proteomes" id="UP000192266">
    <property type="component" value="Unassembled WGS sequence"/>
</dbReference>
<dbReference type="InterPro" id="IPR049712">
    <property type="entry name" value="Poly_export"/>
</dbReference>
<keyword evidence="1" id="KW-0732">Signal</keyword>
<dbReference type="Pfam" id="PF10531">
    <property type="entry name" value="SLBB"/>
    <property type="match status" value="1"/>
</dbReference>
<dbReference type="PANTHER" id="PTHR33619:SF3">
    <property type="entry name" value="POLYSACCHARIDE EXPORT PROTEIN GFCE-RELATED"/>
    <property type="match status" value="1"/>
</dbReference>
<evidence type="ECO:0000313" key="6">
    <source>
        <dbReference type="EMBL" id="SMC00617.1"/>
    </source>
</evidence>
<evidence type="ECO:0000256" key="2">
    <source>
        <dbReference type="SAM" id="MobiDB-lite"/>
    </source>
</evidence>
<keyword evidence="3" id="KW-0812">Transmembrane</keyword>
<name>A0A1W1W4R9_9BACT</name>